<proteinExistence type="predicted"/>
<sequence>MLFKDVIGQENVKRHLAEMVHTNRLSHALLFLGKQGSGALPLALAFAQYVVCEKVNGKAGAAQPGPSLFGFDEPIEKTKVLLFDACGECSACNKARQMVHPDIHFSYPVISKKGGDKPKSTDFITEWREFARQSPYGNAYEWLQFIGAENKQGNITAEECNDIIRQLSLKSFESEYKILLMWLPEYLGKEGNKLLKLIEEPPANTLFILVAESEEQILQTILSRTQLVKVPLLEDFEVEQALMERNQVSQDQARLLAGIAQGNYHEALQLLQHSEEDWLSLLREWMNATLKENPVAQVKWVDEVSKLGREKQKQFLRYYNHLLEQCVRLRILGPANLSLSENEKDFAQRLNKITSVSQQQAIITELDNASYFIERNANGKMLFHALTIKMLHIIRDKVLVSAA</sequence>
<dbReference type="GO" id="GO:0006261">
    <property type="term" value="P:DNA-templated DNA replication"/>
    <property type="evidence" value="ECO:0007669"/>
    <property type="project" value="TreeGrafter"/>
</dbReference>
<comment type="caution">
    <text evidence="1">The sequence shown here is derived from an EMBL/GenBank/DDBJ whole genome shotgun (WGS) entry which is preliminary data.</text>
</comment>
<protein>
    <submittedName>
        <fullName evidence="1">DNA polymerase III subunit delta</fullName>
    </submittedName>
</protein>
<gene>
    <name evidence="1" type="ORF">SAE01_34200</name>
</gene>
<dbReference type="Gene3D" id="3.40.50.300">
    <property type="entry name" value="P-loop containing nucleotide triphosphate hydrolases"/>
    <property type="match status" value="1"/>
</dbReference>
<dbReference type="Pfam" id="PF13177">
    <property type="entry name" value="DNA_pol3_delta2"/>
    <property type="match status" value="2"/>
</dbReference>
<reference evidence="1 2" key="1">
    <citation type="submission" date="2019-07" db="EMBL/GenBank/DDBJ databases">
        <title>Whole genome shotgun sequence of Segetibacter aerophilus NBRC 106135.</title>
        <authorList>
            <person name="Hosoyama A."/>
            <person name="Uohara A."/>
            <person name="Ohji S."/>
            <person name="Ichikawa N."/>
        </authorList>
    </citation>
    <scope>NUCLEOTIDE SEQUENCE [LARGE SCALE GENOMIC DNA]</scope>
    <source>
        <strain evidence="1 2">NBRC 106135</strain>
    </source>
</reference>
<dbReference type="PANTHER" id="PTHR11669">
    <property type="entry name" value="REPLICATION FACTOR C / DNA POLYMERASE III GAMMA-TAU SUBUNIT"/>
    <property type="match status" value="1"/>
</dbReference>
<evidence type="ECO:0000313" key="2">
    <source>
        <dbReference type="Proteomes" id="UP000321513"/>
    </source>
</evidence>
<dbReference type="InterPro" id="IPR050238">
    <property type="entry name" value="DNA_Rep/Repair_Clamp_Loader"/>
</dbReference>
<name>A0A512BG29_9BACT</name>
<dbReference type="SUPFAM" id="SSF52540">
    <property type="entry name" value="P-loop containing nucleoside triphosphate hydrolases"/>
    <property type="match status" value="1"/>
</dbReference>
<dbReference type="Proteomes" id="UP000321513">
    <property type="component" value="Unassembled WGS sequence"/>
</dbReference>
<evidence type="ECO:0000313" key="1">
    <source>
        <dbReference type="EMBL" id="GEO10924.1"/>
    </source>
</evidence>
<dbReference type="InterPro" id="IPR027417">
    <property type="entry name" value="P-loop_NTPase"/>
</dbReference>
<keyword evidence="2" id="KW-1185">Reference proteome</keyword>
<dbReference type="OrthoDB" id="9811073at2"/>
<accession>A0A512BG29</accession>
<dbReference type="RefSeq" id="WP_147205036.1">
    <property type="nucleotide sequence ID" value="NZ_BJYT01000014.1"/>
</dbReference>
<dbReference type="EMBL" id="BJYT01000014">
    <property type="protein sequence ID" value="GEO10924.1"/>
    <property type="molecule type" value="Genomic_DNA"/>
</dbReference>
<dbReference type="PANTHER" id="PTHR11669:SF8">
    <property type="entry name" value="DNA POLYMERASE III SUBUNIT DELTA"/>
    <property type="match status" value="1"/>
</dbReference>
<organism evidence="1 2">
    <name type="scientific">Segetibacter aerophilus</name>
    <dbReference type="NCBI Taxonomy" id="670293"/>
    <lineage>
        <taxon>Bacteria</taxon>
        <taxon>Pseudomonadati</taxon>
        <taxon>Bacteroidota</taxon>
        <taxon>Chitinophagia</taxon>
        <taxon>Chitinophagales</taxon>
        <taxon>Chitinophagaceae</taxon>
        <taxon>Segetibacter</taxon>
    </lineage>
</organism>
<dbReference type="AlphaFoldDB" id="A0A512BG29"/>